<dbReference type="InterPro" id="IPR002372">
    <property type="entry name" value="PQQ_rpt_dom"/>
</dbReference>
<dbReference type="InterPro" id="IPR042099">
    <property type="entry name" value="ANL_N_sf"/>
</dbReference>
<name>A0A8T0TIM3_PANVG</name>
<comment type="catalytic activity">
    <reaction evidence="3">
        <text>(E)-4-coumarate + ATP + H(+) = (E)-4-coumaroyl-AMP + diphosphate</text>
        <dbReference type="Rhea" id="RHEA:72419"/>
        <dbReference type="ChEBI" id="CHEBI:12876"/>
        <dbReference type="ChEBI" id="CHEBI:15378"/>
        <dbReference type="ChEBI" id="CHEBI:30616"/>
        <dbReference type="ChEBI" id="CHEBI:33019"/>
        <dbReference type="ChEBI" id="CHEBI:192348"/>
    </reaction>
    <physiologicalReaction direction="left-to-right" evidence="3">
        <dbReference type="Rhea" id="RHEA:72420"/>
    </physiologicalReaction>
</comment>
<comment type="cofactor">
    <cofactor evidence="1">
        <name>Mg(2+)</name>
        <dbReference type="ChEBI" id="CHEBI:18420"/>
    </cofactor>
</comment>
<accession>A0A8T0TIM3</accession>
<dbReference type="GO" id="GO:0106290">
    <property type="term" value="F:trans-cinnamate-CoA ligase activity"/>
    <property type="evidence" value="ECO:0007669"/>
    <property type="project" value="UniProtKB-ARBA"/>
</dbReference>
<dbReference type="Gene3D" id="3.30.300.30">
    <property type="match status" value="1"/>
</dbReference>
<dbReference type="SMART" id="SM00564">
    <property type="entry name" value="PQQ"/>
    <property type="match status" value="5"/>
</dbReference>
<dbReference type="InterPro" id="IPR018391">
    <property type="entry name" value="PQQ_b-propeller_rpt"/>
</dbReference>
<gene>
    <name evidence="8" type="ORF">PVAP13_4KG057400</name>
</gene>
<dbReference type="CDD" id="cd05930">
    <property type="entry name" value="A_NRPS"/>
    <property type="match status" value="1"/>
</dbReference>
<dbReference type="Pfam" id="PF13570">
    <property type="entry name" value="Beta-prop_ACSF4"/>
    <property type="match status" value="1"/>
</dbReference>
<evidence type="ECO:0000313" key="8">
    <source>
        <dbReference type="EMBL" id="KAG2608933.1"/>
    </source>
</evidence>
<dbReference type="Gene3D" id="2.130.10.10">
    <property type="entry name" value="YVTN repeat-like/Quinoprotein amine dehydrogenase"/>
    <property type="match status" value="1"/>
</dbReference>
<reference evidence="8" key="1">
    <citation type="submission" date="2020-05" db="EMBL/GenBank/DDBJ databases">
        <title>WGS assembly of Panicum virgatum.</title>
        <authorList>
            <person name="Lovell J.T."/>
            <person name="Jenkins J."/>
            <person name="Shu S."/>
            <person name="Juenger T.E."/>
            <person name="Schmutz J."/>
        </authorList>
    </citation>
    <scope>NUCLEOTIDE SEQUENCE</scope>
    <source>
        <strain evidence="8">AP13</strain>
    </source>
</reference>
<dbReference type="OrthoDB" id="408177at2759"/>
<dbReference type="Proteomes" id="UP000823388">
    <property type="component" value="Chromosome 4K"/>
</dbReference>
<dbReference type="InterPro" id="IPR036736">
    <property type="entry name" value="ACP-like_sf"/>
</dbReference>
<dbReference type="PANTHER" id="PTHR44394:SF1">
    <property type="entry name" value="BETA-ALANINE-ACTIVATING ENZYME"/>
    <property type="match status" value="1"/>
</dbReference>
<evidence type="ECO:0000256" key="3">
    <source>
        <dbReference type="ARBA" id="ARBA00034219"/>
    </source>
</evidence>
<dbReference type="PROSITE" id="PS00012">
    <property type="entry name" value="PHOSPHOPANTETHEINE"/>
    <property type="match status" value="1"/>
</dbReference>
<comment type="caution">
    <text evidence="8">The sequence shown here is derived from an EMBL/GenBank/DDBJ whole genome shotgun (WGS) entry which is preliminary data.</text>
</comment>
<dbReference type="Gene3D" id="1.10.1200.10">
    <property type="entry name" value="ACP-like"/>
    <property type="match status" value="1"/>
</dbReference>
<dbReference type="EMBL" id="CM029043">
    <property type="protein sequence ID" value="KAG2608933.1"/>
    <property type="molecule type" value="Genomic_DNA"/>
</dbReference>
<dbReference type="InterPro" id="IPR052091">
    <property type="entry name" value="Beta-ala_Activ/Resist"/>
</dbReference>
<keyword evidence="9" id="KW-1185">Reference proteome</keyword>
<dbReference type="InterPro" id="IPR011047">
    <property type="entry name" value="Quinoprotein_ADH-like_sf"/>
</dbReference>
<evidence type="ECO:0000313" key="9">
    <source>
        <dbReference type="Proteomes" id="UP000823388"/>
    </source>
</evidence>
<dbReference type="SUPFAM" id="SSF50998">
    <property type="entry name" value="Quinoprotein alcohol dehydrogenase-like"/>
    <property type="match status" value="1"/>
</dbReference>
<comment type="catalytic activity">
    <reaction evidence="4">
        <text>(E)-4-coumaroyl-AMP + CoA = (E)-4-coumaroyl-CoA + AMP + H(+)</text>
        <dbReference type="Rhea" id="RHEA:72423"/>
        <dbReference type="ChEBI" id="CHEBI:15378"/>
        <dbReference type="ChEBI" id="CHEBI:57287"/>
        <dbReference type="ChEBI" id="CHEBI:85008"/>
        <dbReference type="ChEBI" id="CHEBI:192348"/>
        <dbReference type="ChEBI" id="CHEBI:456215"/>
    </reaction>
    <physiologicalReaction direction="left-to-right" evidence="4">
        <dbReference type="Rhea" id="RHEA:72424"/>
    </physiologicalReaction>
</comment>
<evidence type="ECO:0000256" key="4">
    <source>
        <dbReference type="ARBA" id="ARBA00034223"/>
    </source>
</evidence>
<dbReference type="Gene3D" id="3.40.50.12780">
    <property type="entry name" value="N-terminal domain of ligase-like"/>
    <property type="match status" value="1"/>
</dbReference>
<dbReference type="InterPro" id="IPR020845">
    <property type="entry name" value="AMP-binding_CS"/>
</dbReference>
<evidence type="ECO:0000256" key="5">
    <source>
        <dbReference type="ARBA" id="ARBA00034252"/>
    </source>
</evidence>
<dbReference type="EC" id="6.2.1.12" evidence="2"/>
<sequence length="1148" mass="125591">MAEAEAEAEAGTGAAELCCISHEFDRAARRNSARLAVIHAAASGGDGEERRFTCGDLLAAVASLSRRIAAALAGPSSDPRERSGSRGGAAVPRVVGVHALPSVEYVAAVLAVLRCGEAFLPLDPAWPEERVLSAVSESNAALLVSSVGSRGACPVFESCPCPVLHLGADIRQWSRDENGGEDLAWPCERERPRKFCYVMFTSGSSGKPKGVCGTEKGLLNRFLWMQRRNPLCSDDVLLFKTSISFVDHLQEFLSAVLTCTTLVIPPPSEWRANPASLANLIKVYRISRMTLVPSLMEIILPDLAKILSGSCNPLRILIFSGELLSVLLWKRVYEVLPETTIINLYGTTEVSGDCTFFDCKDLPMILEREELSSVPIGFPISNCEVSLVTEDGLADEGEISVSGACLFSGYLSDPTTSNCPGNDEFLAYYKTGDFARRLKTGQLIFLGRKDRTVKTYGQRFSLEEVESILREHPDVNGAAVTFQGNGSLDFKAYLILKSNNEFSKYTQRCSRLNSSHDIMAPLRSWLITKLPLVMVPRLFIPVKSLPLTLSGKIDYAKLCSLECALEPCEIESESSPDDAHMQVIKRAFSDALHVDEVSEYDDFFALGGNSISAAHVAHKLKIDMRLLYIYTTPSKLLHALFVESSHVVSPTHEFHNKKRFKVSASISGSFDPVSANLDNNFHGKGNTNEEGTHDHFVGNNVNKTAGQLNKNMTYDRYQAKDENLCSGTCSNDGIFSGTPSSPWILNFSLQKKWSFGRCNRFMHGSEGLLQVEDICTSMSYNKRDYLMKLWDVPLDSCVDASPLLVVNNGMMNIFIGSHSQLFLCVDGCSGSVRWSVKLEGRIECSATVTGDFSEVVVGCYNGKIYFIDMSTGKLSWTYQTDGEVKMQPVVDRMRNLIWCGSYDHYLYALNYKDHCCTYKISCGGSIYGSPAIDMAQNIIYVACTSGLVTAVSFEEPSFKMVWQYEAGAPIFGSLALDHQSGKVICCLVNGLVIALNSQGIIIWKATVGGPIFAGACLSSTLPYQVLIPSRDGSLYSFDVTSGALLWVYNVGDPITASAFVDEMLTSESSGQSERYACVCTSSGRVHVIRIRADAKQEQAGEGVKYEELVQGLASIDLPGDIFSSPLMIGGRIFVGCRDDRLHCLTVTT</sequence>
<dbReference type="FunFam" id="2.130.10.10:FF:000883">
    <property type="entry name" value="Putative acyl-activating enzyme 19"/>
    <property type="match status" value="1"/>
</dbReference>
<protein>
    <recommendedName>
        <fullName evidence="2">4-coumarate--CoA ligase</fullName>
        <ecNumber evidence="2">6.2.1.12</ecNumber>
    </recommendedName>
</protein>
<dbReference type="FunFam" id="2.130.10.10:FF:000406">
    <property type="entry name" value="Putative acyl-activating enzyme 19"/>
    <property type="match status" value="1"/>
</dbReference>
<dbReference type="AlphaFoldDB" id="A0A8T0TIM3"/>
<dbReference type="GO" id="GO:0043041">
    <property type="term" value="P:amino acid activation for nonribosomal peptide biosynthetic process"/>
    <property type="evidence" value="ECO:0007669"/>
    <property type="project" value="TreeGrafter"/>
</dbReference>
<feature type="domain" description="AMP-dependent synthetase/ligase" evidence="6">
    <location>
        <begin position="24"/>
        <end position="411"/>
    </location>
</feature>
<dbReference type="Pfam" id="PF00501">
    <property type="entry name" value="AMP-binding"/>
    <property type="match status" value="1"/>
</dbReference>
<proteinExistence type="predicted"/>
<evidence type="ECO:0000256" key="2">
    <source>
        <dbReference type="ARBA" id="ARBA00012959"/>
    </source>
</evidence>
<dbReference type="InterPro" id="IPR045851">
    <property type="entry name" value="AMP-bd_C_sf"/>
</dbReference>
<dbReference type="Gene3D" id="2.40.128.630">
    <property type="match status" value="1"/>
</dbReference>
<dbReference type="InterPro" id="IPR015943">
    <property type="entry name" value="WD40/YVTN_repeat-like_dom_sf"/>
</dbReference>
<dbReference type="InterPro" id="IPR006162">
    <property type="entry name" value="Ppantetheine_attach_site"/>
</dbReference>
<organism evidence="8 9">
    <name type="scientific">Panicum virgatum</name>
    <name type="common">Blackwell switchgrass</name>
    <dbReference type="NCBI Taxonomy" id="38727"/>
    <lineage>
        <taxon>Eukaryota</taxon>
        <taxon>Viridiplantae</taxon>
        <taxon>Streptophyta</taxon>
        <taxon>Embryophyta</taxon>
        <taxon>Tracheophyta</taxon>
        <taxon>Spermatophyta</taxon>
        <taxon>Magnoliopsida</taxon>
        <taxon>Liliopsida</taxon>
        <taxon>Poales</taxon>
        <taxon>Poaceae</taxon>
        <taxon>PACMAD clade</taxon>
        <taxon>Panicoideae</taxon>
        <taxon>Panicodae</taxon>
        <taxon>Paniceae</taxon>
        <taxon>Panicinae</taxon>
        <taxon>Panicum</taxon>
        <taxon>Panicum sect. Hiantes</taxon>
    </lineage>
</organism>
<dbReference type="FunFam" id="3.40.50.12780:FF:000049">
    <property type="entry name" value="Putative acyl-activating enzyme 19"/>
    <property type="match status" value="1"/>
</dbReference>
<evidence type="ECO:0000259" key="6">
    <source>
        <dbReference type="Pfam" id="PF00501"/>
    </source>
</evidence>
<feature type="domain" description="Pyrrolo-quinoline quinone repeat" evidence="7">
    <location>
        <begin position="795"/>
        <end position="1145"/>
    </location>
</feature>
<dbReference type="SUPFAM" id="SSF47336">
    <property type="entry name" value="ACP-like"/>
    <property type="match status" value="1"/>
</dbReference>
<dbReference type="FunFam" id="3.30.300.30:FF:000022">
    <property type="entry name" value="Putative acyl-activating enzyme 19"/>
    <property type="match status" value="1"/>
</dbReference>
<dbReference type="InterPro" id="IPR000873">
    <property type="entry name" value="AMP-dep_synth/lig_dom"/>
</dbReference>
<dbReference type="PROSITE" id="PS00455">
    <property type="entry name" value="AMP_BINDING"/>
    <property type="match status" value="1"/>
</dbReference>
<dbReference type="PANTHER" id="PTHR44394">
    <property type="entry name" value="BETA-ALANINE-ACTIVATING ENZYME"/>
    <property type="match status" value="1"/>
</dbReference>
<dbReference type="GO" id="GO:0009698">
    <property type="term" value="P:phenylpropanoid metabolic process"/>
    <property type="evidence" value="ECO:0007669"/>
    <property type="project" value="UniProtKB-ARBA"/>
</dbReference>
<evidence type="ECO:0000256" key="1">
    <source>
        <dbReference type="ARBA" id="ARBA00001946"/>
    </source>
</evidence>
<dbReference type="SUPFAM" id="SSF56801">
    <property type="entry name" value="Acetyl-CoA synthetase-like"/>
    <property type="match status" value="1"/>
</dbReference>
<dbReference type="GO" id="GO:0016207">
    <property type="term" value="F:4-coumarate-CoA ligase activity"/>
    <property type="evidence" value="ECO:0007669"/>
    <property type="project" value="UniProtKB-EC"/>
</dbReference>
<comment type="catalytic activity">
    <reaction evidence="5">
        <text>(E)-4-coumarate + ATP + CoA = (E)-4-coumaroyl-CoA + AMP + diphosphate</text>
        <dbReference type="Rhea" id="RHEA:19641"/>
        <dbReference type="ChEBI" id="CHEBI:12876"/>
        <dbReference type="ChEBI" id="CHEBI:30616"/>
        <dbReference type="ChEBI" id="CHEBI:33019"/>
        <dbReference type="ChEBI" id="CHEBI:57287"/>
        <dbReference type="ChEBI" id="CHEBI:85008"/>
        <dbReference type="ChEBI" id="CHEBI:456215"/>
        <dbReference type="EC" id="6.2.1.12"/>
    </reaction>
    <physiologicalReaction direction="left-to-right" evidence="5">
        <dbReference type="Rhea" id="RHEA:19642"/>
    </physiologicalReaction>
</comment>
<evidence type="ECO:0000259" key="7">
    <source>
        <dbReference type="Pfam" id="PF13570"/>
    </source>
</evidence>